<protein>
    <submittedName>
        <fullName evidence="1">Uncharacterized protein</fullName>
    </submittedName>
</protein>
<gene>
    <name evidence="1" type="ORF">RY846_21225</name>
</gene>
<keyword evidence="2" id="KW-1185">Reference proteome</keyword>
<accession>A0ABZ0H0V3</accession>
<evidence type="ECO:0000313" key="2">
    <source>
        <dbReference type="Proteomes" id="UP001302613"/>
    </source>
</evidence>
<dbReference type="Proteomes" id="UP001302613">
    <property type="component" value="Chromosome"/>
</dbReference>
<reference evidence="1 2" key="1">
    <citation type="submission" date="2023-10" db="EMBL/GenBank/DDBJ databases">
        <title>SFO-1, KPC-2, NDM-1 were first reported in Portuguese citrobacter collected clinically.</title>
        <authorList>
            <person name="Guo K."/>
        </authorList>
    </citation>
    <scope>NUCLEOTIDE SEQUENCE [LARGE SCALE GENOMIC DNA]</scope>
    <source>
        <strain evidence="1 2">L2724hy</strain>
    </source>
</reference>
<dbReference type="RefSeq" id="WP_128612179.1">
    <property type="nucleotide sequence ID" value="NZ_CP136601.1"/>
</dbReference>
<evidence type="ECO:0000313" key="1">
    <source>
        <dbReference type="EMBL" id="WOH43090.1"/>
    </source>
</evidence>
<dbReference type="EMBL" id="CP136601">
    <property type="protein sequence ID" value="WOH43090.1"/>
    <property type="molecule type" value="Genomic_DNA"/>
</dbReference>
<organism evidence="1 2">
    <name type="scientific">Citrobacter portucalensis</name>
    <dbReference type="NCBI Taxonomy" id="1639133"/>
    <lineage>
        <taxon>Bacteria</taxon>
        <taxon>Pseudomonadati</taxon>
        <taxon>Pseudomonadota</taxon>
        <taxon>Gammaproteobacteria</taxon>
        <taxon>Enterobacterales</taxon>
        <taxon>Enterobacteriaceae</taxon>
        <taxon>Citrobacter</taxon>
        <taxon>Citrobacter freundii complex</taxon>
    </lineage>
</organism>
<proteinExistence type="predicted"/>
<sequence length="273" mass="31761">MERYRPHGRTVTTLEADVLKLRALEMVLVLFYVENLKGFIISSVKVTKRLRKILDNTNPKTNNEEQISFKKAHELLILEGVITQEESVQLKEMIDYRNTIGHEIHRITIDIGAYLNLAEYDLPNGHKISKYDYSAVQRIQKFRKNIERKMMEKSFCFELSFNTLAFDAAEQAYLKEIKRLKKKVNAGIDKLNITIETTNKIIRNIPREVMDTIQPGHPKNRKSNGTFSAEGAKGILMLYDAKATPLAASYIMRVSYRTASKWYKEWIKKQTRK</sequence>
<name>A0ABZ0H0V3_9ENTR</name>